<feature type="transmembrane region" description="Helical" evidence="12">
    <location>
        <begin position="335"/>
        <end position="360"/>
    </location>
</feature>
<feature type="transmembrane region" description="Helical" evidence="12">
    <location>
        <begin position="121"/>
        <end position="141"/>
    </location>
</feature>
<organism evidence="13 14">
    <name type="scientific">Shewanella metallivivens</name>
    <dbReference type="NCBI Taxonomy" id="2872342"/>
    <lineage>
        <taxon>Bacteria</taxon>
        <taxon>Pseudomonadati</taxon>
        <taxon>Pseudomonadota</taxon>
        <taxon>Gammaproteobacteria</taxon>
        <taxon>Alteromonadales</taxon>
        <taxon>Shewanellaceae</taxon>
        <taxon>Shewanella</taxon>
    </lineage>
</organism>
<keyword evidence="3" id="KW-0813">Transport</keyword>
<comment type="caution">
    <text evidence="13">The sequence shown here is derived from an EMBL/GenBank/DDBJ whole genome shotgun (WGS) entry which is preliminary data.</text>
</comment>
<evidence type="ECO:0000256" key="9">
    <source>
        <dbReference type="ARBA" id="ARBA00022989"/>
    </source>
</evidence>
<comment type="similarity">
    <text evidence="2">Belongs to the cytochrome ubiquinol oxidase subunit 2 family.</text>
</comment>
<feature type="transmembrane region" description="Helical" evidence="12">
    <location>
        <begin position="161"/>
        <end position="182"/>
    </location>
</feature>
<evidence type="ECO:0000256" key="7">
    <source>
        <dbReference type="ARBA" id="ARBA00022723"/>
    </source>
</evidence>
<keyword evidence="14" id="KW-1185">Reference proteome</keyword>
<sequence length="379" mass="41998">MFDYEVLRFIWWALIGVLLVGFAVTDGFDMGVGALLPIIGKDDTERRIMINSIAPHWDGNQVWLITAGGALFAAWPMVYAVSFSGFYIAMMLVLFALYMRPVGFDYRSKIEDPKWRKTWDWALFVGGFVPPLIIGVAFGNLLQGVPFNFDEYLRATYHGGLFGLLNPFGLLAGLVSVTMFMMQGASWLQMKTEGELRVRSAKASQICGGLLFVLFAAAGLWLVNGIDGYVITSTLDLAGQSNPTTKTVAIEAGAWLVNYDKYPVTMLFPVLGLVMPILVILASRFNRSGFAFLFSSLAIAGVIVTCGAAMFPFVMPSSLEPNVSLTMWDATASQMTLKVMTIAAIIFVPTVLSYTIWTYYKMYGRLNREFIENNKTSLY</sequence>
<keyword evidence="10" id="KW-0408">Iron</keyword>
<feature type="transmembrane region" description="Helical" evidence="12">
    <location>
        <begin position="290"/>
        <end position="315"/>
    </location>
</feature>
<comment type="subcellular location">
    <subcellularLocation>
        <location evidence="1">Cell membrane</location>
        <topology evidence="1">Multi-pass membrane protein</topology>
    </subcellularLocation>
</comment>
<feature type="transmembrane region" description="Helical" evidence="12">
    <location>
        <begin position="12"/>
        <end position="39"/>
    </location>
</feature>
<keyword evidence="7" id="KW-0479">Metal-binding</keyword>
<feature type="transmembrane region" description="Helical" evidence="12">
    <location>
        <begin position="203"/>
        <end position="223"/>
    </location>
</feature>
<keyword evidence="11 12" id="KW-0472">Membrane</keyword>
<evidence type="ECO:0000256" key="11">
    <source>
        <dbReference type="ARBA" id="ARBA00023136"/>
    </source>
</evidence>
<reference evidence="13 14" key="1">
    <citation type="submission" date="2023-02" db="EMBL/GenBank/DDBJ databases">
        <title>Genome sequence of Shewanella metallivivens ER-Te-42B-Light, sp. nov., enriched from sulfide tube worms (Riftia pachyptila) isolated from Explorer Ridge in the Pacific Ocean.</title>
        <authorList>
            <person name="Maltman C."/>
            <person name="Kuzyk S.B."/>
            <person name="Kyndt J.A."/>
            <person name="Yurkov V."/>
        </authorList>
    </citation>
    <scope>NUCLEOTIDE SEQUENCE [LARGE SCALE GENOMIC DNA]</scope>
    <source>
        <strain evidence="13 14">ER-Te-42B-Light</strain>
    </source>
</reference>
<name>A0ABT5TLU2_9GAMM</name>
<dbReference type="PANTHER" id="PTHR43141:SF5">
    <property type="entry name" value="CYTOCHROME BD-I UBIQUINOL OXIDASE SUBUNIT 2"/>
    <property type="match status" value="1"/>
</dbReference>
<feature type="transmembrane region" description="Helical" evidence="12">
    <location>
        <begin position="264"/>
        <end position="283"/>
    </location>
</feature>
<evidence type="ECO:0000256" key="10">
    <source>
        <dbReference type="ARBA" id="ARBA00023004"/>
    </source>
</evidence>
<dbReference type="Proteomes" id="UP001213691">
    <property type="component" value="Unassembled WGS sequence"/>
</dbReference>
<evidence type="ECO:0000256" key="8">
    <source>
        <dbReference type="ARBA" id="ARBA00022982"/>
    </source>
</evidence>
<evidence type="ECO:0000256" key="12">
    <source>
        <dbReference type="SAM" id="Phobius"/>
    </source>
</evidence>
<evidence type="ECO:0000256" key="4">
    <source>
        <dbReference type="ARBA" id="ARBA00022475"/>
    </source>
</evidence>
<dbReference type="Pfam" id="PF02322">
    <property type="entry name" value="Cyt_bd_oxida_II"/>
    <property type="match status" value="1"/>
</dbReference>
<evidence type="ECO:0000256" key="2">
    <source>
        <dbReference type="ARBA" id="ARBA00007543"/>
    </source>
</evidence>
<dbReference type="InterPro" id="IPR003317">
    <property type="entry name" value="Cyt-d_oxidase_su2"/>
</dbReference>
<keyword evidence="4" id="KW-1003">Cell membrane</keyword>
<evidence type="ECO:0000256" key="3">
    <source>
        <dbReference type="ARBA" id="ARBA00022448"/>
    </source>
</evidence>
<dbReference type="RefSeq" id="WP_238107085.1">
    <property type="nucleotide sequence ID" value="NZ_JAQQPZ010000003.1"/>
</dbReference>
<accession>A0ABT5TLU2</accession>
<evidence type="ECO:0000256" key="1">
    <source>
        <dbReference type="ARBA" id="ARBA00004651"/>
    </source>
</evidence>
<keyword evidence="8" id="KW-0249">Electron transport</keyword>
<protein>
    <submittedName>
        <fullName evidence="13">Cytochrome d ubiquinol oxidase subunit II</fullName>
    </submittedName>
</protein>
<keyword evidence="5" id="KW-0349">Heme</keyword>
<keyword evidence="6 12" id="KW-0812">Transmembrane</keyword>
<dbReference type="PIRSF" id="PIRSF000267">
    <property type="entry name" value="Cyt_oxidse_sub2"/>
    <property type="match status" value="1"/>
</dbReference>
<dbReference type="PANTHER" id="PTHR43141">
    <property type="entry name" value="CYTOCHROME BD2 SUBUNIT II"/>
    <property type="match status" value="1"/>
</dbReference>
<dbReference type="EMBL" id="JAQQPZ010000003">
    <property type="protein sequence ID" value="MDD8058665.1"/>
    <property type="molecule type" value="Genomic_DNA"/>
</dbReference>
<evidence type="ECO:0000256" key="5">
    <source>
        <dbReference type="ARBA" id="ARBA00022617"/>
    </source>
</evidence>
<evidence type="ECO:0000313" key="13">
    <source>
        <dbReference type="EMBL" id="MDD8058665.1"/>
    </source>
</evidence>
<evidence type="ECO:0000256" key="6">
    <source>
        <dbReference type="ARBA" id="ARBA00022692"/>
    </source>
</evidence>
<keyword evidence="9 12" id="KW-1133">Transmembrane helix</keyword>
<evidence type="ECO:0000313" key="14">
    <source>
        <dbReference type="Proteomes" id="UP001213691"/>
    </source>
</evidence>
<gene>
    <name evidence="13" type="primary">cydB</name>
    <name evidence="13" type="ORF">PQR79_05900</name>
</gene>
<dbReference type="NCBIfam" id="TIGR00203">
    <property type="entry name" value="cydB"/>
    <property type="match status" value="1"/>
</dbReference>
<feature type="transmembrane region" description="Helical" evidence="12">
    <location>
        <begin position="84"/>
        <end position="100"/>
    </location>
</feature>
<proteinExistence type="inferred from homology"/>